<dbReference type="STRING" id="1122252.SAMN05660443_0665"/>
<dbReference type="SUPFAM" id="SSF48498">
    <property type="entry name" value="Tetracyclin repressor-like, C-terminal domain"/>
    <property type="match status" value="1"/>
</dbReference>
<organism evidence="7 8">
    <name type="scientific">Marinospirillum celere</name>
    <dbReference type="NCBI Taxonomy" id="1122252"/>
    <lineage>
        <taxon>Bacteria</taxon>
        <taxon>Pseudomonadati</taxon>
        <taxon>Pseudomonadota</taxon>
        <taxon>Gammaproteobacteria</taxon>
        <taxon>Oceanospirillales</taxon>
        <taxon>Oceanospirillaceae</taxon>
        <taxon>Marinospirillum</taxon>
    </lineage>
</organism>
<keyword evidence="2 4" id="KW-0238">DNA-binding</keyword>
<dbReference type="PANTHER" id="PTHR47506:SF6">
    <property type="entry name" value="HTH-TYPE TRANSCRIPTIONAL REPRESSOR NEMR"/>
    <property type="match status" value="1"/>
</dbReference>
<gene>
    <name evidence="7" type="ORF">SAMN05660443_0665</name>
</gene>
<keyword evidence="1" id="KW-0805">Transcription regulation</keyword>
<name>A0A1I1EK69_9GAMM</name>
<reference evidence="7 8" key="1">
    <citation type="submission" date="2016-10" db="EMBL/GenBank/DDBJ databases">
        <authorList>
            <person name="de Groot N.N."/>
        </authorList>
    </citation>
    <scope>NUCLEOTIDE SEQUENCE [LARGE SCALE GENOMIC DNA]</scope>
    <source>
        <strain evidence="7 8">DSM 18438</strain>
    </source>
</reference>
<dbReference type="InterPro" id="IPR001647">
    <property type="entry name" value="HTH_TetR"/>
</dbReference>
<dbReference type="PROSITE" id="PS50977">
    <property type="entry name" value="HTH_TETR_2"/>
    <property type="match status" value="1"/>
</dbReference>
<evidence type="ECO:0000256" key="1">
    <source>
        <dbReference type="ARBA" id="ARBA00023015"/>
    </source>
</evidence>
<proteinExistence type="predicted"/>
<dbReference type="Proteomes" id="UP000199058">
    <property type="component" value="Unassembled WGS sequence"/>
</dbReference>
<feature type="region of interest" description="Disordered" evidence="5">
    <location>
        <begin position="1"/>
        <end position="24"/>
    </location>
</feature>
<dbReference type="InterPro" id="IPR011075">
    <property type="entry name" value="TetR_C"/>
</dbReference>
<dbReference type="InterPro" id="IPR009057">
    <property type="entry name" value="Homeodomain-like_sf"/>
</dbReference>
<dbReference type="GO" id="GO:0003677">
    <property type="term" value="F:DNA binding"/>
    <property type="evidence" value="ECO:0007669"/>
    <property type="project" value="UniProtKB-UniRule"/>
</dbReference>
<dbReference type="OrthoDB" id="4541465at2"/>
<feature type="DNA-binding region" description="H-T-H motif" evidence="4">
    <location>
        <begin position="48"/>
        <end position="67"/>
    </location>
</feature>
<dbReference type="PANTHER" id="PTHR47506">
    <property type="entry name" value="TRANSCRIPTIONAL REGULATORY PROTEIN"/>
    <property type="match status" value="1"/>
</dbReference>
<dbReference type="EMBL" id="FOLH01000001">
    <property type="protein sequence ID" value="SFB87559.1"/>
    <property type="molecule type" value="Genomic_DNA"/>
</dbReference>
<evidence type="ECO:0000313" key="7">
    <source>
        <dbReference type="EMBL" id="SFB87559.1"/>
    </source>
</evidence>
<dbReference type="InterPro" id="IPR036271">
    <property type="entry name" value="Tet_transcr_reg_TetR-rel_C_sf"/>
</dbReference>
<dbReference type="SUPFAM" id="SSF46689">
    <property type="entry name" value="Homeodomain-like"/>
    <property type="match status" value="1"/>
</dbReference>
<evidence type="ECO:0000256" key="4">
    <source>
        <dbReference type="PROSITE-ProRule" id="PRU00335"/>
    </source>
</evidence>
<evidence type="ECO:0000313" key="8">
    <source>
        <dbReference type="Proteomes" id="UP000199058"/>
    </source>
</evidence>
<evidence type="ECO:0000256" key="5">
    <source>
        <dbReference type="SAM" id="MobiDB-lite"/>
    </source>
</evidence>
<protein>
    <submittedName>
        <fullName evidence="7">Transcriptional regulator, TetR family</fullName>
    </submittedName>
</protein>
<feature type="domain" description="HTH tetR-type" evidence="6">
    <location>
        <begin position="25"/>
        <end position="85"/>
    </location>
</feature>
<evidence type="ECO:0000259" key="6">
    <source>
        <dbReference type="PROSITE" id="PS50977"/>
    </source>
</evidence>
<accession>A0A1I1EK69</accession>
<dbReference type="PRINTS" id="PR00455">
    <property type="entry name" value="HTHTETR"/>
</dbReference>
<dbReference type="Pfam" id="PF00440">
    <property type="entry name" value="TetR_N"/>
    <property type="match status" value="1"/>
</dbReference>
<evidence type="ECO:0000256" key="2">
    <source>
        <dbReference type="ARBA" id="ARBA00023125"/>
    </source>
</evidence>
<dbReference type="Gene3D" id="1.10.357.10">
    <property type="entry name" value="Tetracycline Repressor, domain 2"/>
    <property type="match status" value="1"/>
</dbReference>
<dbReference type="Pfam" id="PF16925">
    <property type="entry name" value="TetR_C_13"/>
    <property type="match status" value="1"/>
</dbReference>
<sequence>MRDALARSNKPRRGRPPKGSDPAYSETRLSLIRTGLAVLTEKGYSYTGIDEILKKAGVPKGSFYHYFKNKEAFGEILIDAYGKYFARKLERWLEDTSMPPLQRLAAFVEDAGRGMAVHEFKRGCLIGNLGQEMSALPESFRNQLTAVLQDWQQRTCKCLQEAQQSGEMQTGLDAYEQAAFFWIGWEGAVLRAKLDQSTEPLNQFAAGFFRLIKAT</sequence>
<keyword evidence="3" id="KW-0804">Transcription</keyword>
<keyword evidence="8" id="KW-1185">Reference proteome</keyword>
<dbReference type="AlphaFoldDB" id="A0A1I1EK69"/>
<evidence type="ECO:0000256" key="3">
    <source>
        <dbReference type="ARBA" id="ARBA00023163"/>
    </source>
</evidence>